<evidence type="ECO:0008006" key="3">
    <source>
        <dbReference type="Google" id="ProtNLM"/>
    </source>
</evidence>
<gene>
    <name evidence="1" type="ORF">R54839_PPFHFPJH_00164</name>
</gene>
<evidence type="ECO:0000313" key="1">
    <source>
        <dbReference type="EMBL" id="CAK1225334.1"/>
    </source>
</evidence>
<keyword evidence="2" id="KW-1185">Reference proteome</keyword>
<name>A0ABM9MMF6_9LACO</name>
<sequence>MEQIIFKKATMNDQLPETAYMVENHMDGFYFVDDAYLRNCLDDPFYCEMCGDSDRPIAEAHTPLEMLVLLVEQYSWSKDIREMPDKGVLNCLRQFVNAGSNYIVVRNKDFNDALQALIAYRESEKQNAGGEE</sequence>
<organism evidence="1 2">
    <name type="scientific">Fructobacillus fructosus</name>
    <dbReference type="NCBI Taxonomy" id="1631"/>
    <lineage>
        <taxon>Bacteria</taxon>
        <taxon>Bacillati</taxon>
        <taxon>Bacillota</taxon>
        <taxon>Bacilli</taxon>
        <taxon>Lactobacillales</taxon>
        <taxon>Lactobacillaceae</taxon>
        <taxon>Fructobacillus</taxon>
    </lineage>
</organism>
<dbReference type="Proteomes" id="UP001314261">
    <property type="component" value="Unassembled WGS sequence"/>
</dbReference>
<dbReference type="EMBL" id="CAUZLR010000001">
    <property type="protein sequence ID" value="CAK1225334.1"/>
    <property type="molecule type" value="Genomic_DNA"/>
</dbReference>
<protein>
    <recommendedName>
        <fullName evidence="3">Phage protein</fullName>
    </recommendedName>
</protein>
<dbReference type="RefSeq" id="WP_338345799.1">
    <property type="nucleotide sequence ID" value="NZ_CAUZLR010000001.1"/>
</dbReference>
<proteinExistence type="predicted"/>
<comment type="caution">
    <text evidence="1">The sequence shown here is derived from an EMBL/GenBank/DDBJ whole genome shotgun (WGS) entry which is preliminary data.</text>
</comment>
<evidence type="ECO:0000313" key="2">
    <source>
        <dbReference type="Proteomes" id="UP001314261"/>
    </source>
</evidence>
<accession>A0ABM9MMF6</accession>
<reference evidence="1 2" key="1">
    <citation type="submission" date="2023-10" db="EMBL/GenBank/DDBJ databases">
        <authorList>
            <person name="Botero Cardona J."/>
        </authorList>
    </citation>
    <scope>NUCLEOTIDE SEQUENCE [LARGE SCALE GENOMIC DNA]</scope>
    <source>
        <strain evidence="1 2">R-54839</strain>
    </source>
</reference>